<evidence type="ECO:0000313" key="2">
    <source>
        <dbReference type="Proteomes" id="UP000003835"/>
    </source>
</evidence>
<dbReference type="Proteomes" id="UP000003835">
    <property type="component" value="Unassembled WGS sequence"/>
</dbReference>
<organism evidence="1 2">
    <name type="scientific">Coleofasciculus chthonoplastes PCC 7420</name>
    <dbReference type="NCBI Taxonomy" id="118168"/>
    <lineage>
        <taxon>Bacteria</taxon>
        <taxon>Bacillati</taxon>
        <taxon>Cyanobacteriota</taxon>
        <taxon>Cyanophyceae</taxon>
        <taxon>Coleofasciculales</taxon>
        <taxon>Coleofasciculaceae</taxon>
        <taxon>Coleofasciculus</taxon>
    </lineage>
</organism>
<dbReference type="AlphaFoldDB" id="B4W261"/>
<evidence type="ECO:0000313" key="1">
    <source>
        <dbReference type="EMBL" id="EDX71754.1"/>
    </source>
</evidence>
<dbReference type="HOGENOM" id="CLU_3182419_0_0_3"/>
<dbReference type="EMBL" id="DS989870">
    <property type="protein sequence ID" value="EDX71754.1"/>
    <property type="molecule type" value="Genomic_DNA"/>
</dbReference>
<protein>
    <submittedName>
        <fullName evidence="1">Uncharacterized protein</fullName>
    </submittedName>
</protein>
<reference evidence="1 2" key="1">
    <citation type="submission" date="2008-07" db="EMBL/GenBank/DDBJ databases">
        <authorList>
            <person name="Tandeau de Marsac N."/>
            <person name="Ferriera S."/>
            <person name="Johnson J."/>
            <person name="Kravitz S."/>
            <person name="Beeson K."/>
            <person name="Sutton G."/>
            <person name="Rogers Y.-H."/>
            <person name="Friedman R."/>
            <person name="Frazier M."/>
            <person name="Venter J.C."/>
        </authorList>
    </citation>
    <scope>NUCLEOTIDE SEQUENCE [LARGE SCALE GENOMIC DNA]</scope>
    <source>
        <strain evidence="1 2">PCC 7420</strain>
    </source>
</reference>
<sequence>MVGAGLGTFVSPLMITLNQNPPSCRGGFRDFRFAIDDNIESKYVQL</sequence>
<proteinExistence type="predicted"/>
<gene>
    <name evidence="1" type="ORF">MC7420_2420</name>
</gene>
<accession>B4W261</accession>
<dbReference type="STRING" id="118168.MC7420_2420"/>
<name>B4W261_9CYAN</name>
<keyword evidence="2" id="KW-1185">Reference proteome</keyword>